<proteinExistence type="predicted"/>
<organism evidence="2 3">
    <name type="scientific">Mycena sanguinolenta</name>
    <dbReference type="NCBI Taxonomy" id="230812"/>
    <lineage>
        <taxon>Eukaryota</taxon>
        <taxon>Fungi</taxon>
        <taxon>Dikarya</taxon>
        <taxon>Basidiomycota</taxon>
        <taxon>Agaricomycotina</taxon>
        <taxon>Agaricomycetes</taxon>
        <taxon>Agaricomycetidae</taxon>
        <taxon>Agaricales</taxon>
        <taxon>Marasmiineae</taxon>
        <taxon>Mycenaceae</taxon>
        <taxon>Mycena</taxon>
    </lineage>
</organism>
<dbReference type="EMBL" id="JACAZH010000067">
    <property type="protein sequence ID" value="KAF7330603.1"/>
    <property type="molecule type" value="Genomic_DNA"/>
</dbReference>
<accession>A0A8H6WXP2</accession>
<keyword evidence="3" id="KW-1185">Reference proteome</keyword>
<feature type="signal peptide" evidence="1">
    <location>
        <begin position="1"/>
        <end position="21"/>
    </location>
</feature>
<dbReference type="Proteomes" id="UP000623467">
    <property type="component" value="Unassembled WGS sequence"/>
</dbReference>
<evidence type="ECO:0000313" key="2">
    <source>
        <dbReference type="EMBL" id="KAF7330603.1"/>
    </source>
</evidence>
<protein>
    <submittedName>
        <fullName evidence="2">Uncharacterized protein</fullName>
    </submittedName>
</protein>
<evidence type="ECO:0000256" key="1">
    <source>
        <dbReference type="SAM" id="SignalP"/>
    </source>
</evidence>
<evidence type="ECO:0000313" key="3">
    <source>
        <dbReference type="Proteomes" id="UP000623467"/>
    </source>
</evidence>
<dbReference type="AlphaFoldDB" id="A0A8H6WXP2"/>
<gene>
    <name evidence="2" type="ORF">MSAN_02454000</name>
</gene>
<keyword evidence="1" id="KW-0732">Signal</keyword>
<reference evidence="2" key="1">
    <citation type="submission" date="2020-05" db="EMBL/GenBank/DDBJ databases">
        <title>Mycena genomes resolve the evolution of fungal bioluminescence.</title>
        <authorList>
            <person name="Tsai I.J."/>
        </authorList>
    </citation>
    <scope>NUCLEOTIDE SEQUENCE</scope>
    <source>
        <strain evidence="2">160909Yilan</strain>
    </source>
</reference>
<name>A0A8H6WXP2_9AGAR</name>
<sequence>MLFIAFVVSCLVSFYVYLSETRKVKNQNCDLVEVVQRDRVKNTNTLSHRLGINAWLLDFEGEKNRIRQTTDRRREKITAVIAVNKLTSLKYQVAWCKHRGTPDMNTMGGVERSEPGGEMSRLANISMGTDDPHSQSVWTRESLLDPLVEDAWLEIPCDRESLVTLKISLLNRPAKWTVKRPRAGKAYWDSTCDPVNEEKDLPDMIFHFKFTLDA</sequence>
<comment type="caution">
    <text evidence="2">The sequence shown here is derived from an EMBL/GenBank/DDBJ whole genome shotgun (WGS) entry which is preliminary data.</text>
</comment>
<feature type="chain" id="PRO_5034618085" evidence="1">
    <location>
        <begin position="22"/>
        <end position="214"/>
    </location>
</feature>